<name>A0A433QX50_9FUNG</name>
<dbReference type="AlphaFoldDB" id="A0A433QX50"/>
<protein>
    <submittedName>
        <fullName evidence="1">Uncharacterized protein</fullName>
    </submittedName>
</protein>
<sequence>MTGKLRINKLVFYTNSWRTVWWGEDLPFLINSEILRMMFTHFISSLEKHKFVNTHGPVNPRDHFIVPFERLDSCNELVDAVRKGECPLFVGSFQSGKTSTLKYLSEIHRNWFYIGSHNLGKRKEDILQTICRELSKEFQC</sequence>
<keyword evidence="2" id="KW-1185">Reference proteome</keyword>
<evidence type="ECO:0000313" key="1">
    <source>
        <dbReference type="EMBL" id="RUS34372.1"/>
    </source>
</evidence>
<gene>
    <name evidence="1" type="ORF">BC938DRAFT_480903</name>
</gene>
<comment type="caution">
    <text evidence="1">The sequence shown here is derived from an EMBL/GenBank/DDBJ whole genome shotgun (WGS) entry which is preliminary data.</text>
</comment>
<organism evidence="1 2">
    <name type="scientific">Jimgerdemannia flammicorona</name>
    <dbReference type="NCBI Taxonomy" id="994334"/>
    <lineage>
        <taxon>Eukaryota</taxon>
        <taxon>Fungi</taxon>
        <taxon>Fungi incertae sedis</taxon>
        <taxon>Mucoromycota</taxon>
        <taxon>Mucoromycotina</taxon>
        <taxon>Endogonomycetes</taxon>
        <taxon>Endogonales</taxon>
        <taxon>Endogonaceae</taxon>
        <taxon>Jimgerdemannia</taxon>
    </lineage>
</organism>
<accession>A0A433QX50</accession>
<dbReference type="Proteomes" id="UP000274822">
    <property type="component" value="Unassembled WGS sequence"/>
</dbReference>
<reference evidence="1 2" key="1">
    <citation type="journal article" date="2018" name="New Phytol.">
        <title>Phylogenomics of Endogonaceae and evolution of mycorrhizas within Mucoromycota.</title>
        <authorList>
            <person name="Chang Y."/>
            <person name="Desiro A."/>
            <person name="Na H."/>
            <person name="Sandor L."/>
            <person name="Lipzen A."/>
            <person name="Clum A."/>
            <person name="Barry K."/>
            <person name="Grigoriev I.V."/>
            <person name="Martin F.M."/>
            <person name="Stajich J.E."/>
            <person name="Smith M.E."/>
            <person name="Bonito G."/>
            <person name="Spatafora J.W."/>
        </authorList>
    </citation>
    <scope>NUCLEOTIDE SEQUENCE [LARGE SCALE GENOMIC DNA]</scope>
    <source>
        <strain evidence="1 2">AD002</strain>
    </source>
</reference>
<proteinExistence type="predicted"/>
<evidence type="ECO:0000313" key="2">
    <source>
        <dbReference type="Proteomes" id="UP000274822"/>
    </source>
</evidence>
<dbReference type="EMBL" id="RBNJ01000543">
    <property type="protein sequence ID" value="RUS34372.1"/>
    <property type="molecule type" value="Genomic_DNA"/>
</dbReference>